<dbReference type="PROSITE" id="PS00893">
    <property type="entry name" value="NUDIX_BOX"/>
    <property type="match status" value="1"/>
</dbReference>
<dbReference type="Gene3D" id="3.90.79.10">
    <property type="entry name" value="Nucleoside Triphosphate Pyrophosphohydrolase"/>
    <property type="match status" value="1"/>
</dbReference>
<keyword evidence="3 4" id="KW-0378">Hydrolase</keyword>
<feature type="compositionally biased region" description="Basic and acidic residues" evidence="5">
    <location>
        <begin position="136"/>
        <end position="146"/>
    </location>
</feature>
<keyword evidence="8" id="KW-1185">Reference proteome</keyword>
<dbReference type="OrthoDB" id="9804442at2"/>
<dbReference type="SUPFAM" id="SSF55811">
    <property type="entry name" value="Nudix"/>
    <property type="match status" value="1"/>
</dbReference>
<evidence type="ECO:0000259" key="6">
    <source>
        <dbReference type="PROSITE" id="PS51462"/>
    </source>
</evidence>
<evidence type="ECO:0000313" key="7">
    <source>
        <dbReference type="EMBL" id="RYP88672.1"/>
    </source>
</evidence>
<comment type="caution">
    <text evidence="7">The sequence shown here is derived from an EMBL/GenBank/DDBJ whole genome shotgun (WGS) entry which is preliminary data.</text>
</comment>
<organism evidence="7 8">
    <name type="scientific">Nocardioides guangzhouensis</name>
    <dbReference type="NCBI Taxonomy" id="2497878"/>
    <lineage>
        <taxon>Bacteria</taxon>
        <taxon>Bacillati</taxon>
        <taxon>Actinomycetota</taxon>
        <taxon>Actinomycetes</taxon>
        <taxon>Propionibacteriales</taxon>
        <taxon>Nocardioidaceae</taxon>
        <taxon>Nocardioides</taxon>
    </lineage>
</organism>
<dbReference type="InterPro" id="IPR020084">
    <property type="entry name" value="NUDIX_hydrolase_CS"/>
</dbReference>
<dbReference type="RefSeq" id="WP_134713531.1">
    <property type="nucleotide sequence ID" value="NZ_SDKM01000002.1"/>
</dbReference>
<reference evidence="7 8" key="1">
    <citation type="submission" date="2019-01" db="EMBL/GenBank/DDBJ databases">
        <title>Nocardioides guangzhouensis sp. nov., an actinobacterium isolated from soil.</title>
        <authorList>
            <person name="Fu Y."/>
            <person name="Cai Y."/>
            <person name="Lin Z."/>
            <person name="Chen P."/>
        </authorList>
    </citation>
    <scope>NUCLEOTIDE SEQUENCE [LARGE SCALE GENOMIC DNA]</scope>
    <source>
        <strain evidence="7 8">130</strain>
    </source>
</reference>
<feature type="domain" description="Nudix hydrolase" evidence="6">
    <location>
        <begin position="18"/>
        <end position="149"/>
    </location>
</feature>
<accession>A0A4Q4ZJZ7</accession>
<dbReference type="EMBL" id="SDKM01000002">
    <property type="protein sequence ID" value="RYP88672.1"/>
    <property type="molecule type" value="Genomic_DNA"/>
</dbReference>
<evidence type="ECO:0000256" key="5">
    <source>
        <dbReference type="SAM" id="MobiDB-lite"/>
    </source>
</evidence>
<gene>
    <name evidence="7" type="ORF">EKO23_01935</name>
</gene>
<comment type="cofactor">
    <cofactor evidence="1">
        <name>Mg(2+)</name>
        <dbReference type="ChEBI" id="CHEBI:18420"/>
    </cofactor>
</comment>
<protein>
    <submittedName>
        <fullName evidence="7">NUDIX domain-containing protein</fullName>
    </submittedName>
</protein>
<dbReference type="InterPro" id="IPR000086">
    <property type="entry name" value="NUDIX_hydrolase_dom"/>
</dbReference>
<feature type="region of interest" description="Disordered" evidence="5">
    <location>
        <begin position="113"/>
        <end position="157"/>
    </location>
</feature>
<name>A0A4Q4ZJZ7_9ACTN</name>
<evidence type="ECO:0000256" key="1">
    <source>
        <dbReference type="ARBA" id="ARBA00001946"/>
    </source>
</evidence>
<dbReference type="PROSITE" id="PS51462">
    <property type="entry name" value="NUDIX"/>
    <property type="match status" value="1"/>
</dbReference>
<dbReference type="GO" id="GO:0016787">
    <property type="term" value="F:hydrolase activity"/>
    <property type="evidence" value="ECO:0007669"/>
    <property type="project" value="UniProtKB-KW"/>
</dbReference>
<dbReference type="InterPro" id="IPR020476">
    <property type="entry name" value="Nudix_hydrolase"/>
</dbReference>
<evidence type="ECO:0000256" key="3">
    <source>
        <dbReference type="ARBA" id="ARBA00022801"/>
    </source>
</evidence>
<evidence type="ECO:0000256" key="4">
    <source>
        <dbReference type="RuleBase" id="RU003476"/>
    </source>
</evidence>
<dbReference type="InterPro" id="IPR015797">
    <property type="entry name" value="NUDIX_hydrolase-like_dom_sf"/>
</dbReference>
<dbReference type="PANTHER" id="PTHR43046">
    <property type="entry name" value="GDP-MANNOSE MANNOSYL HYDROLASE"/>
    <property type="match status" value="1"/>
</dbReference>
<proteinExistence type="inferred from homology"/>
<dbReference type="Pfam" id="PF00293">
    <property type="entry name" value="NUDIX"/>
    <property type="match status" value="1"/>
</dbReference>
<evidence type="ECO:0000256" key="2">
    <source>
        <dbReference type="ARBA" id="ARBA00005582"/>
    </source>
</evidence>
<sequence>MGRRIDYLDDPNAPEPNSLVPSVNTIVTNDQGEVLLIRRTDNGNWSLPGGGIELGESVAEAAVRETREETGVTCEITTLVGIYSNPRHVIEYTSDGEVRQEFTIVLTGRAVSGVPTPSDESSHVEWVNGGDLSSRPMHDSMRDRIAHATSEQPPHFD</sequence>
<dbReference type="AlphaFoldDB" id="A0A4Q4ZJZ7"/>
<dbReference type="PANTHER" id="PTHR43046:SF16">
    <property type="entry name" value="ADP-RIBOSE PYROPHOSPHATASE YJHB-RELATED"/>
    <property type="match status" value="1"/>
</dbReference>
<dbReference type="Proteomes" id="UP000295198">
    <property type="component" value="Unassembled WGS sequence"/>
</dbReference>
<evidence type="ECO:0000313" key="8">
    <source>
        <dbReference type="Proteomes" id="UP000295198"/>
    </source>
</evidence>
<comment type="similarity">
    <text evidence="2 4">Belongs to the Nudix hydrolase family.</text>
</comment>
<dbReference type="CDD" id="cd04673">
    <property type="entry name" value="NUDIX_ADPRase"/>
    <property type="match status" value="1"/>
</dbReference>
<dbReference type="PRINTS" id="PR00502">
    <property type="entry name" value="NUDIXFAMILY"/>
</dbReference>